<dbReference type="EMBL" id="CAJVQB010024169">
    <property type="protein sequence ID" value="CAG8803509.1"/>
    <property type="molecule type" value="Genomic_DNA"/>
</dbReference>
<accession>A0ABN7VWF0</accession>
<feature type="non-terminal residue" evidence="1">
    <location>
        <position position="1"/>
    </location>
</feature>
<evidence type="ECO:0000313" key="2">
    <source>
        <dbReference type="Proteomes" id="UP000789901"/>
    </source>
</evidence>
<sequence>QENDNLSLSETSEILEITENNFLENEVWTEVSETSEILEITENNLLENEVWTEEELSKFKKLYYKEKDIIEKQDDDNQDLENEINLLQNDDFKKSFKKNCCEKNCLQTQVEYSVALKRYLNFKNLSKSLQDMYLLEIIKNSKKSKLTTKYSFEGKSICKNAFKTIYNLGDTRWKNLRDHFVEHDINLRINSKTGKVGNRTISFETVMKVITFIGNFAKQNGLPSSGRSFRDNTIAIIYLPANTTYLSLHVQYLEAIKTNNQFEINKGKVKISTSSNEKKTTIQIEKIRQKDNFNQLVEKKLPGLSAE</sequence>
<organism evidence="1 2">
    <name type="scientific">Gigaspora margarita</name>
    <dbReference type="NCBI Taxonomy" id="4874"/>
    <lineage>
        <taxon>Eukaryota</taxon>
        <taxon>Fungi</taxon>
        <taxon>Fungi incertae sedis</taxon>
        <taxon>Mucoromycota</taxon>
        <taxon>Glomeromycotina</taxon>
        <taxon>Glomeromycetes</taxon>
        <taxon>Diversisporales</taxon>
        <taxon>Gigasporaceae</taxon>
        <taxon>Gigaspora</taxon>
    </lineage>
</organism>
<protein>
    <submittedName>
        <fullName evidence="1">6976_t:CDS:1</fullName>
    </submittedName>
</protein>
<dbReference type="PANTHER" id="PTHR34415">
    <property type="entry name" value="INTEGRASE CATALYTIC DOMAIN-CONTAINING PROTEIN"/>
    <property type="match status" value="1"/>
</dbReference>
<comment type="caution">
    <text evidence="1">The sequence shown here is derived from an EMBL/GenBank/DDBJ whole genome shotgun (WGS) entry which is preliminary data.</text>
</comment>
<dbReference type="Proteomes" id="UP000789901">
    <property type="component" value="Unassembled WGS sequence"/>
</dbReference>
<dbReference type="PANTHER" id="PTHR34415:SF1">
    <property type="entry name" value="INTEGRASE CATALYTIC DOMAIN-CONTAINING PROTEIN"/>
    <property type="match status" value="1"/>
</dbReference>
<gene>
    <name evidence="1" type="ORF">GMARGA_LOCUS23662</name>
</gene>
<proteinExistence type="predicted"/>
<keyword evidence="2" id="KW-1185">Reference proteome</keyword>
<name>A0ABN7VWF0_GIGMA</name>
<evidence type="ECO:0000313" key="1">
    <source>
        <dbReference type="EMBL" id="CAG8803509.1"/>
    </source>
</evidence>
<reference evidence="1 2" key="1">
    <citation type="submission" date="2021-06" db="EMBL/GenBank/DDBJ databases">
        <authorList>
            <person name="Kallberg Y."/>
            <person name="Tangrot J."/>
            <person name="Rosling A."/>
        </authorList>
    </citation>
    <scope>NUCLEOTIDE SEQUENCE [LARGE SCALE GENOMIC DNA]</scope>
    <source>
        <strain evidence="1 2">120-4 pot B 10/14</strain>
    </source>
</reference>